<accession>A0A410PY15</accession>
<dbReference type="InterPro" id="IPR012318">
    <property type="entry name" value="HTH_CRP"/>
</dbReference>
<dbReference type="PROSITE" id="PS51063">
    <property type="entry name" value="HTH_CRP_2"/>
    <property type="match status" value="1"/>
</dbReference>
<dbReference type="SUPFAM" id="SSF46785">
    <property type="entry name" value="Winged helix' DNA-binding domain"/>
    <property type="match status" value="1"/>
</dbReference>
<dbReference type="Gene3D" id="2.60.120.10">
    <property type="entry name" value="Jelly Rolls"/>
    <property type="match status" value="1"/>
</dbReference>
<dbReference type="InterPro" id="IPR014710">
    <property type="entry name" value="RmlC-like_jellyroll"/>
</dbReference>
<dbReference type="InterPro" id="IPR036390">
    <property type="entry name" value="WH_DNA-bd_sf"/>
</dbReference>
<reference evidence="6 7" key="1">
    <citation type="submission" date="2019-01" db="EMBL/GenBank/DDBJ databases">
        <title>Draft genomes of a novel of Aminipila strains.</title>
        <authorList>
            <person name="Ma S."/>
        </authorList>
    </citation>
    <scope>NUCLEOTIDE SEQUENCE [LARGE SCALE GENOMIC DNA]</scope>
    <source>
        <strain evidence="7">JN-39</strain>
    </source>
</reference>
<feature type="domain" description="Cyclic nucleotide-binding" evidence="4">
    <location>
        <begin position="57"/>
        <end position="131"/>
    </location>
</feature>
<organism evidence="6 7">
    <name type="scientific">Aminipila luticellarii</name>
    <dbReference type="NCBI Taxonomy" id="2507160"/>
    <lineage>
        <taxon>Bacteria</taxon>
        <taxon>Bacillati</taxon>
        <taxon>Bacillota</taxon>
        <taxon>Clostridia</taxon>
        <taxon>Peptostreptococcales</taxon>
        <taxon>Anaerovoracaceae</taxon>
        <taxon>Aminipila</taxon>
    </lineage>
</organism>
<keyword evidence="7" id="KW-1185">Reference proteome</keyword>
<dbReference type="InterPro" id="IPR018490">
    <property type="entry name" value="cNMP-bd_dom_sf"/>
</dbReference>
<dbReference type="EMBL" id="CP035281">
    <property type="protein sequence ID" value="QAT43794.1"/>
    <property type="molecule type" value="Genomic_DNA"/>
</dbReference>
<evidence type="ECO:0000259" key="4">
    <source>
        <dbReference type="PROSITE" id="PS50042"/>
    </source>
</evidence>
<name>A0A410PY15_9FIRM</name>
<dbReference type="CDD" id="cd00038">
    <property type="entry name" value="CAP_ED"/>
    <property type="match status" value="1"/>
</dbReference>
<dbReference type="KEGG" id="amij:EQM06_11490"/>
<dbReference type="AlphaFoldDB" id="A0A410PY15"/>
<dbReference type="OrthoDB" id="581021at2"/>
<evidence type="ECO:0000256" key="2">
    <source>
        <dbReference type="ARBA" id="ARBA00023125"/>
    </source>
</evidence>
<evidence type="ECO:0000313" key="6">
    <source>
        <dbReference type="EMBL" id="QAT43794.1"/>
    </source>
</evidence>
<protein>
    <submittedName>
        <fullName evidence="6">Cyclic nucleotide-binding domain-containing protein</fullName>
    </submittedName>
</protein>
<sequence length="245" mass="27391">MTYVIIKEKYMVPDTSGAGRKGAGHMSNGSLTVTMKTELQKYGLSDFEEGDVKVLKFEKGQYLCREGFPMEYLLFMISGKAKAFVNITNGKSLLLAFYAKSGILGDIELMTDGICTTNVQALTEVTCMGISMKHGGERLRKNITFMNFVGAHLARKLDRCARNGAINILLPLETRLCSYVLMTSEDGLFNENLTEVAELLGTSYRHLLRTFDSLRKDGVLEKAARGYIIKDGIELQIRAQDFYMM</sequence>
<dbReference type="InterPro" id="IPR000595">
    <property type="entry name" value="cNMP-bd_dom"/>
</dbReference>
<proteinExistence type="predicted"/>
<dbReference type="GO" id="GO:0003677">
    <property type="term" value="F:DNA binding"/>
    <property type="evidence" value="ECO:0007669"/>
    <property type="project" value="UniProtKB-KW"/>
</dbReference>
<feature type="domain" description="HTH crp-type" evidence="5">
    <location>
        <begin position="170"/>
        <end position="233"/>
    </location>
</feature>
<dbReference type="SMART" id="SM00100">
    <property type="entry name" value="cNMP"/>
    <property type="match status" value="1"/>
</dbReference>
<keyword evidence="1" id="KW-0805">Transcription regulation</keyword>
<dbReference type="PROSITE" id="PS50042">
    <property type="entry name" value="CNMP_BINDING_3"/>
    <property type="match status" value="1"/>
</dbReference>
<dbReference type="SUPFAM" id="SSF51206">
    <property type="entry name" value="cAMP-binding domain-like"/>
    <property type="match status" value="1"/>
</dbReference>
<dbReference type="Pfam" id="PF00027">
    <property type="entry name" value="cNMP_binding"/>
    <property type="match status" value="1"/>
</dbReference>
<evidence type="ECO:0000313" key="7">
    <source>
        <dbReference type="Proteomes" id="UP000287601"/>
    </source>
</evidence>
<keyword evidence="3" id="KW-0804">Transcription</keyword>
<evidence type="ECO:0000256" key="3">
    <source>
        <dbReference type="ARBA" id="ARBA00023163"/>
    </source>
</evidence>
<evidence type="ECO:0000259" key="5">
    <source>
        <dbReference type="PROSITE" id="PS51063"/>
    </source>
</evidence>
<gene>
    <name evidence="6" type="ORF">EQM06_11490</name>
</gene>
<dbReference type="Proteomes" id="UP000287601">
    <property type="component" value="Chromosome"/>
</dbReference>
<keyword evidence="2" id="KW-0238">DNA-binding</keyword>
<evidence type="ECO:0000256" key="1">
    <source>
        <dbReference type="ARBA" id="ARBA00023015"/>
    </source>
</evidence>
<dbReference type="GO" id="GO:0006355">
    <property type="term" value="P:regulation of DNA-templated transcription"/>
    <property type="evidence" value="ECO:0007669"/>
    <property type="project" value="InterPro"/>
</dbReference>